<evidence type="ECO:0000313" key="1">
    <source>
        <dbReference type="EMBL" id="CAI0393322.1"/>
    </source>
</evidence>
<name>A0AAV0I8Q7_9ROSI</name>
<dbReference type="EMBL" id="CAMGYJ010000003">
    <property type="protein sequence ID" value="CAI0395795.1"/>
    <property type="molecule type" value="Genomic_DNA"/>
</dbReference>
<dbReference type="AlphaFoldDB" id="A0AAV0I8Q7"/>
<gene>
    <name evidence="1" type="ORF">LITE_LOCUS7882</name>
    <name evidence="2" type="ORF">LITE_LOCUS8855</name>
</gene>
<organism evidence="1 3">
    <name type="scientific">Linum tenue</name>
    <dbReference type="NCBI Taxonomy" id="586396"/>
    <lineage>
        <taxon>Eukaryota</taxon>
        <taxon>Viridiplantae</taxon>
        <taxon>Streptophyta</taxon>
        <taxon>Embryophyta</taxon>
        <taxon>Tracheophyta</taxon>
        <taxon>Spermatophyta</taxon>
        <taxon>Magnoliopsida</taxon>
        <taxon>eudicotyledons</taxon>
        <taxon>Gunneridae</taxon>
        <taxon>Pentapetalae</taxon>
        <taxon>rosids</taxon>
        <taxon>fabids</taxon>
        <taxon>Malpighiales</taxon>
        <taxon>Linaceae</taxon>
        <taxon>Linum</taxon>
    </lineage>
</organism>
<evidence type="ECO:0000313" key="3">
    <source>
        <dbReference type="Proteomes" id="UP001154282"/>
    </source>
</evidence>
<comment type="caution">
    <text evidence="1">The sequence shown here is derived from an EMBL/GenBank/DDBJ whole genome shotgun (WGS) entry which is preliminary data.</text>
</comment>
<reference evidence="1" key="1">
    <citation type="submission" date="2022-08" db="EMBL/GenBank/DDBJ databases">
        <authorList>
            <person name="Gutierrez-Valencia J."/>
        </authorList>
    </citation>
    <scope>NUCLEOTIDE SEQUENCE</scope>
</reference>
<sequence>MHPDCPNPIHGSRCCPRSFQRLLLLLPRAPTPSPLLHLHQW</sequence>
<dbReference type="EMBL" id="CAMGYJ010000003">
    <property type="protein sequence ID" value="CAI0393322.1"/>
    <property type="molecule type" value="Genomic_DNA"/>
</dbReference>
<accession>A0AAV0I8Q7</accession>
<proteinExistence type="predicted"/>
<keyword evidence="3" id="KW-1185">Reference proteome</keyword>
<dbReference type="Proteomes" id="UP001154282">
    <property type="component" value="Unassembled WGS sequence"/>
</dbReference>
<evidence type="ECO:0000313" key="2">
    <source>
        <dbReference type="EMBL" id="CAI0395795.1"/>
    </source>
</evidence>
<protein>
    <submittedName>
        <fullName evidence="1">Uncharacterized protein</fullName>
    </submittedName>
</protein>